<feature type="region of interest" description="Disordered" evidence="1">
    <location>
        <begin position="644"/>
        <end position="667"/>
    </location>
</feature>
<feature type="region of interest" description="Disordered" evidence="1">
    <location>
        <begin position="406"/>
        <end position="451"/>
    </location>
</feature>
<feature type="compositionally biased region" description="Low complexity" evidence="1">
    <location>
        <begin position="533"/>
        <end position="544"/>
    </location>
</feature>
<dbReference type="Proteomes" id="UP000007494">
    <property type="component" value="Chromosome VIIb"/>
</dbReference>
<dbReference type="InParanoid" id="F0VHJ7"/>
<protein>
    <submittedName>
        <fullName evidence="2">Uncharacterized protein</fullName>
    </submittedName>
</protein>
<feature type="compositionally biased region" description="Basic and acidic residues" evidence="1">
    <location>
        <begin position="745"/>
        <end position="756"/>
    </location>
</feature>
<reference evidence="4" key="3">
    <citation type="journal article" date="2012" name="PLoS Pathog.">
        <title>Comparative genomics of the apicomplexan parasites Toxoplasma gondii and Neospora caninum: Coccidia differing in host range and transmission strategy.</title>
        <authorList>
            <person name="Reid A.J."/>
            <person name="Vermont S.J."/>
            <person name="Cotton J.A."/>
            <person name="Harris D."/>
            <person name="Hill-Cawthorne G.A."/>
            <person name="Konen-Waisman S."/>
            <person name="Latham S.M."/>
            <person name="Mourier T."/>
            <person name="Norton R."/>
            <person name="Quail M.A."/>
            <person name="Sanders M."/>
            <person name="Shanmugam D."/>
            <person name="Sohal A."/>
            <person name="Wasmuth J.D."/>
            <person name="Brunk B."/>
            <person name="Grigg M.E."/>
            <person name="Howard J.C."/>
            <person name="Parkinson J."/>
            <person name="Roos D.S."/>
            <person name="Trees A.J."/>
            <person name="Berriman M."/>
            <person name="Pain A."/>
            <person name="Wastling J.M."/>
        </authorList>
    </citation>
    <scope>NUCLEOTIDE SEQUENCE [LARGE SCALE GENOMIC DNA]</scope>
    <source>
        <strain evidence="4">Liverpool</strain>
    </source>
</reference>
<evidence type="ECO:0000256" key="1">
    <source>
        <dbReference type="SAM" id="MobiDB-lite"/>
    </source>
</evidence>
<proteinExistence type="predicted"/>
<organism evidence="2 4">
    <name type="scientific">Neospora caninum (strain Liverpool)</name>
    <dbReference type="NCBI Taxonomy" id="572307"/>
    <lineage>
        <taxon>Eukaryota</taxon>
        <taxon>Sar</taxon>
        <taxon>Alveolata</taxon>
        <taxon>Apicomplexa</taxon>
        <taxon>Conoidasida</taxon>
        <taxon>Coccidia</taxon>
        <taxon>Eucoccidiorida</taxon>
        <taxon>Eimeriorina</taxon>
        <taxon>Sarcocystidae</taxon>
        <taxon>Neospora</taxon>
    </lineage>
</organism>
<evidence type="ECO:0000313" key="3">
    <source>
        <dbReference type="EMBL" id="CEL67181.1"/>
    </source>
</evidence>
<feature type="compositionally biased region" description="Low complexity" evidence="1">
    <location>
        <begin position="658"/>
        <end position="667"/>
    </location>
</feature>
<reference evidence="2" key="2">
    <citation type="submission" date="2011-03" db="EMBL/GenBank/DDBJ databases">
        <title>Comparative genomics and transcriptomics of Neospora caninum and Toxoplasma gondii.</title>
        <authorList>
            <person name="Reid A.J."/>
            <person name="Sohal A."/>
            <person name="Harris D."/>
            <person name="Quail M."/>
            <person name="Sanders M."/>
            <person name="Berriman M."/>
            <person name="Wastling J.M."/>
            <person name="Pain A."/>
        </authorList>
    </citation>
    <scope>NUCLEOTIDE SEQUENCE</scope>
    <source>
        <strain evidence="2">Liverpool</strain>
    </source>
</reference>
<feature type="compositionally biased region" description="Low complexity" evidence="1">
    <location>
        <begin position="274"/>
        <end position="336"/>
    </location>
</feature>
<feature type="compositionally biased region" description="Low complexity" evidence="1">
    <location>
        <begin position="23"/>
        <end position="50"/>
    </location>
</feature>
<feature type="region of interest" description="Disordered" evidence="1">
    <location>
        <begin position="743"/>
        <end position="770"/>
    </location>
</feature>
<feature type="region of interest" description="Disordered" evidence="1">
    <location>
        <begin position="254"/>
        <end position="336"/>
    </location>
</feature>
<evidence type="ECO:0000313" key="2">
    <source>
        <dbReference type="EMBL" id="CBZ53191.1"/>
    </source>
</evidence>
<feature type="region of interest" description="Disordered" evidence="1">
    <location>
        <begin position="520"/>
        <end position="544"/>
    </location>
</feature>
<dbReference type="RefSeq" id="XP_003883223.1">
    <property type="nucleotide sequence ID" value="XM_003883174.1"/>
</dbReference>
<sequence>MTRDCRDDFPRETRRPFSGRSTCSTCSSDSLPVSSSSPSSSAPRSPFSSCQSACLHNRGVVSGATEKIGRKHISRVLFPLIVLYVVYVHLSPVPVADNKKDRGGTDENPPGFYGRRNSRLSNRFAERTQFELQNDNSNTQRKIRRQAETKNVPLVHWKGHSSCTDTLEWGGRGYLPNFLFAAASPHSSFVGTGVSPFSPTRSTHIRTKPPWPVHARSMQVKRRPHLLATLPVLSLFPPSPTSCRSPCSARHLDGNKASTNLPPSGSASVAQNVASTRKSSARSPRSSSSSSFLLCSPSSTTCSFFSESLGPSSRSSKCSSAPLERSSSCSRSSSPSACVEETAQKPPLRVILRTATGCPELDFSLHFDLPFDATVDDLRRALQLRLREEENRLIATLANLDRVQLSESAESGSERHELIGTSRNPQESHRRSSPLWSAPSSASSSVSPLSGSCGPPLSLLRLLYGGACVEDPTVRLSSLLPTSRSEESIRLGARETEEAPQPLVFLLDLPVPPLVLPTDATSSQNGTPVAVESSGSSCVASPSLASSSLSSREDLAAAQTGAVREIVDVVLRLQEARLSLAKKVPGSTSLPRSSGSSPAAALSEALWGEPGLPLQSSENVQRRIAELKRAAASRRLSLETASLSSLSPSPLASPPCAPAASSSSSSSSTCACPAKLIEFPRLAPTLGQRLKQVGRLTFDVDWPWIGRVTCVSFVLQFLLGSFASARFRGGPLEGHVGAAGVGDDISGRSDAPEKKGSATVAGGGGEKETSSHVRWGGWTRAWVQSLEENVFNRDSTYWRRRILLGAAPALILYGWRPVRFFRKLVWHALPRGRWWTALSPLLTASQTAMLVVNEEKVVQMLAVEHGSEPNFDCAASDYDTSSAGMSKKKV</sequence>
<dbReference type="GeneID" id="13443457"/>
<feature type="compositionally biased region" description="Polar residues" evidence="1">
    <location>
        <begin position="256"/>
        <end position="273"/>
    </location>
</feature>
<dbReference type="OrthoDB" id="10493894at2759"/>
<evidence type="ECO:0000313" key="4">
    <source>
        <dbReference type="Proteomes" id="UP000007494"/>
    </source>
</evidence>
<dbReference type="eggNOG" id="ENOG502QZGG">
    <property type="taxonomic scope" value="Eukaryota"/>
</dbReference>
<reference evidence="3" key="4">
    <citation type="journal article" date="2015" name="PLoS ONE">
        <title>Comprehensive Evaluation of Toxoplasma gondii VEG and Neospora caninum LIV Genomes with Tachyzoite Stage Transcriptome and Proteome Defines Novel Transcript Features.</title>
        <authorList>
            <person name="Ramaprasad A."/>
            <person name="Mourier T."/>
            <person name="Naeem R."/>
            <person name="Malas T.B."/>
            <person name="Moussa E."/>
            <person name="Panigrahi A."/>
            <person name="Vermont S.J."/>
            <person name="Otto T.D."/>
            <person name="Wastling J."/>
            <person name="Pain A."/>
        </authorList>
    </citation>
    <scope>NUCLEOTIDE SEQUENCE</scope>
    <source>
        <strain evidence="3">Liverpool</strain>
    </source>
</reference>
<dbReference type="AlphaFoldDB" id="F0VHJ7"/>
<reference evidence="2" key="1">
    <citation type="submission" date="2011-02" db="EMBL/GenBank/DDBJ databases">
        <authorList>
            <person name="Aslett M."/>
        </authorList>
    </citation>
    <scope>NUCLEOTIDE SEQUENCE</scope>
    <source>
        <strain evidence="2">Liverpool</strain>
    </source>
</reference>
<feature type="compositionally biased region" description="Basic and acidic residues" evidence="1">
    <location>
        <begin position="1"/>
        <end position="15"/>
    </location>
</feature>
<accession>F0VHJ7</accession>
<dbReference type="EMBL" id="LN714482">
    <property type="protein sequence ID" value="CEL67181.1"/>
    <property type="molecule type" value="Genomic_DNA"/>
</dbReference>
<feature type="region of interest" description="Disordered" evidence="1">
    <location>
        <begin position="1"/>
        <end position="50"/>
    </location>
</feature>
<keyword evidence="4" id="KW-1185">Reference proteome</keyword>
<feature type="compositionally biased region" description="Low complexity" evidence="1">
    <location>
        <begin position="433"/>
        <end position="451"/>
    </location>
</feature>
<name>F0VHJ7_NEOCL</name>
<dbReference type="VEuPathDB" id="ToxoDB:NCLIV_029790"/>
<feature type="region of interest" description="Disordered" evidence="1">
    <location>
        <begin position="95"/>
        <end position="118"/>
    </location>
</feature>
<dbReference type="EMBL" id="FR823389">
    <property type="protein sequence ID" value="CBZ53191.1"/>
    <property type="molecule type" value="Genomic_DNA"/>
</dbReference>
<gene>
    <name evidence="3" type="ORF">BN1204_029790</name>
    <name evidence="2" type="ORF">NCLIV_029790</name>
</gene>